<feature type="domain" description="DUF6265" evidence="2">
    <location>
        <begin position="44"/>
        <end position="152"/>
    </location>
</feature>
<protein>
    <submittedName>
        <fullName evidence="3">DUF6265 family protein</fullName>
    </submittedName>
</protein>
<evidence type="ECO:0000313" key="4">
    <source>
        <dbReference type="Proteomes" id="UP001214043"/>
    </source>
</evidence>
<keyword evidence="4" id="KW-1185">Reference proteome</keyword>
<name>A0AAE9ZE59_9PROT</name>
<keyword evidence="1" id="KW-0732">Signal</keyword>
<dbReference type="RefSeq" id="WP_274493930.1">
    <property type="nucleotide sequence ID" value="NZ_CP118166.1"/>
</dbReference>
<organism evidence="3 4">
    <name type="scientific">Hyphococcus flavus</name>
    <dbReference type="NCBI Taxonomy" id="1866326"/>
    <lineage>
        <taxon>Bacteria</taxon>
        <taxon>Pseudomonadati</taxon>
        <taxon>Pseudomonadota</taxon>
        <taxon>Alphaproteobacteria</taxon>
        <taxon>Parvularculales</taxon>
        <taxon>Parvularculaceae</taxon>
        <taxon>Hyphococcus</taxon>
    </lineage>
</organism>
<evidence type="ECO:0000259" key="2">
    <source>
        <dbReference type="Pfam" id="PF19780"/>
    </source>
</evidence>
<gene>
    <name evidence="3" type="ORF">PUV54_02425</name>
</gene>
<dbReference type="EMBL" id="CP118166">
    <property type="protein sequence ID" value="WDI32045.1"/>
    <property type="molecule type" value="Genomic_DNA"/>
</dbReference>
<dbReference type="KEGG" id="hfl:PUV54_02425"/>
<sequence length="168" mass="18492">MRSLLAALLFTLSLAAPAMAGESVEIKTLEEGASSPPASVDELAWLVGHWKGSGLGGQSEEFIAPPLDGQMIGAFRQTKADGSLWFYEFYQIVEDQGSLVMRIKHFNPDLTGWEEKDDYVAFRLVETSENAVYFDGLTFKMTGPDEMRAAVVLEGDKTASFIYNRVSP</sequence>
<accession>A0AAE9ZE59</accession>
<dbReference type="InterPro" id="IPR046232">
    <property type="entry name" value="DUF6265"/>
</dbReference>
<dbReference type="Pfam" id="PF19780">
    <property type="entry name" value="DUF6265"/>
    <property type="match status" value="1"/>
</dbReference>
<reference evidence="3" key="1">
    <citation type="submission" date="2023-02" db="EMBL/GenBank/DDBJ databases">
        <title>Genome sequence of Hyphococcus flavus.</title>
        <authorList>
            <person name="Rong J.-C."/>
            <person name="Zhao Q."/>
            <person name="Yi M."/>
            <person name="Wu J.-Y."/>
        </authorList>
    </citation>
    <scope>NUCLEOTIDE SEQUENCE</scope>
    <source>
        <strain evidence="3">MCCC 1K03223</strain>
    </source>
</reference>
<feature type="chain" id="PRO_5042101478" evidence="1">
    <location>
        <begin position="21"/>
        <end position="168"/>
    </location>
</feature>
<dbReference type="AlphaFoldDB" id="A0AAE9ZE59"/>
<feature type="signal peptide" evidence="1">
    <location>
        <begin position="1"/>
        <end position="20"/>
    </location>
</feature>
<evidence type="ECO:0000313" key="3">
    <source>
        <dbReference type="EMBL" id="WDI32045.1"/>
    </source>
</evidence>
<evidence type="ECO:0000256" key="1">
    <source>
        <dbReference type="SAM" id="SignalP"/>
    </source>
</evidence>
<proteinExistence type="predicted"/>
<dbReference type="Proteomes" id="UP001214043">
    <property type="component" value="Chromosome"/>
</dbReference>